<evidence type="ECO:0000313" key="1">
    <source>
        <dbReference type="EMBL" id="EGK39474.1"/>
    </source>
</evidence>
<name>F5NSP3_SHIFL</name>
<gene>
    <name evidence="1" type="ORF">SFK227_1139</name>
</gene>
<organism evidence="1 2">
    <name type="scientific">Shigella flexneri K-227</name>
    <dbReference type="NCBI Taxonomy" id="766147"/>
    <lineage>
        <taxon>Bacteria</taxon>
        <taxon>Pseudomonadati</taxon>
        <taxon>Pseudomonadota</taxon>
        <taxon>Gammaproteobacteria</taxon>
        <taxon>Enterobacterales</taxon>
        <taxon>Enterobacteriaceae</taxon>
        <taxon>Shigella</taxon>
    </lineage>
</organism>
<proteinExistence type="predicted"/>
<dbReference type="Proteomes" id="UP000004520">
    <property type="component" value="Unassembled WGS sequence"/>
</dbReference>
<comment type="caution">
    <text evidence="1">The sequence shown here is derived from an EMBL/GenBank/DDBJ whole genome shotgun (WGS) entry which is preliminary data.</text>
</comment>
<protein>
    <submittedName>
        <fullName evidence="1">Hemolysin expression modulating protein</fullName>
    </submittedName>
</protein>
<accession>F5NSP3</accession>
<sequence length="40" mass="4343">MTLPVFITVIADHDKPQPSGCLLGDIYHGSVDPRRDGCAF</sequence>
<evidence type="ECO:0000313" key="2">
    <source>
        <dbReference type="Proteomes" id="UP000004520"/>
    </source>
</evidence>
<dbReference type="AlphaFoldDB" id="F5NSP3"/>
<reference evidence="1 2" key="1">
    <citation type="submission" date="2011-04" db="EMBL/GenBank/DDBJ databases">
        <authorList>
            <person name="Rasko D."/>
            <person name="Redman J."/>
            <person name="Daugherty S.C."/>
            <person name="Tallon L."/>
            <person name="Sadzewicz L."/>
            <person name="Jones K."/>
            <person name="Santana-Cruz I."/>
            <person name="Liu X."/>
        </authorList>
    </citation>
    <scope>NUCLEOTIDE SEQUENCE [LARGE SCALE GENOMIC DNA]</scope>
    <source>
        <strain evidence="1 2">K-227</strain>
    </source>
</reference>
<dbReference type="EMBL" id="AFGY01000010">
    <property type="protein sequence ID" value="EGK39474.1"/>
    <property type="molecule type" value="Genomic_DNA"/>
</dbReference>
<dbReference type="PATRIC" id="fig|766147.3.peg.1106"/>